<gene>
    <name evidence="4" type="ORF">ABM34_11060</name>
</gene>
<feature type="transmembrane region" description="Helical" evidence="2">
    <location>
        <begin position="390"/>
        <end position="410"/>
    </location>
</feature>
<dbReference type="AlphaFoldDB" id="A0A0H4QJC1"/>
<accession>A0A0H4QJC1</accession>
<reference evidence="5" key="1">
    <citation type="submission" date="2015-07" db="EMBL/GenBank/DDBJ databases">
        <title>Lactobacillus ginsenosidimutans/EMML 3141/ whole genome sequencing.</title>
        <authorList>
            <person name="Kim M.K."/>
            <person name="Im W.-T."/>
            <person name="Srinivasan S."/>
            <person name="Lee J.-J."/>
        </authorList>
    </citation>
    <scope>NUCLEOTIDE SEQUENCE [LARGE SCALE GENOMIC DNA]</scope>
    <source>
        <strain evidence="5">EMML 3041</strain>
    </source>
</reference>
<dbReference type="OrthoDB" id="2327418at2"/>
<feature type="compositionally biased region" description="Low complexity" evidence="1">
    <location>
        <begin position="245"/>
        <end position="287"/>
    </location>
</feature>
<keyword evidence="5" id="KW-1185">Reference proteome</keyword>
<dbReference type="Pfam" id="PF13240">
    <property type="entry name" value="Zn_Ribbon_1"/>
    <property type="match status" value="1"/>
</dbReference>
<keyword evidence="2" id="KW-0812">Transmembrane</keyword>
<evidence type="ECO:0000256" key="2">
    <source>
        <dbReference type="SAM" id="Phobius"/>
    </source>
</evidence>
<name>A0A0H4QJC1_9LACO</name>
<dbReference type="KEGG" id="lgn:ABM34_11060"/>
<evidence type="ECO:0000313" key="4">
    <source>
        <dbReference type="EMBL" id="AKP68017.1"/>
    </source>
</evidence>
<dbReference type="Proteomes" id="UP000036106">
    <property type="component" value="Chromosome"/>
</dbReference>
<sequence length="457" mass="51127">MVCPNCGHEISSNQNFCENCGLPLKKNINVNNNKPAPKPEKEDAVKSLSDIEHELDAQEKQQTHTAGEQQAKNKPEVDDRTRVYDVRDLSGKSSQEPKQELDPRMQMAPAQKAEFEKNADLNNHPTPPPDLKLDSPVHLDPVTHLPVYPDDDDSIKSALDSQQTNEDENDGLFTNMVRFLKNNIYLDIIAVVLVVILFFIKQNYSWILLAIFLVAWFLTSQIVHGNEVKLNKMIHHKPEDKVDDQTTQNTQQPQNPASNQSYQQTNYQNPNYNQQYNQAPQQSQQQPVEEIPRSKKHHKDENVSNHKRNWAQKLIIFSAIVGFIASVTGPFINGVSLSSTISSAANYTANLGAQTALIMNVSSAIRFICFIAPIIMLIAANFRNKGSIRIVKVFALLSSIIYVVSFALFQSNVISASVLTGVGVTGPVQIGTSFYILIVTSLLSLLLSYTLRPHIKK</sequence>
<protein>
    <recommendedName>
        <fullName evidence="3">Zinc-ribbon domain-containing protein</fullName>
    </recommendedName>
</protein>
<organism evidence="4 5">
    <name type="scientific">Companilactobacillus ginsenosidimutans</name>
    <dbReference type="NCBI Taxonomy" id="1007676"/>
    <lineage>
        <taxon>Bacteria</taxon>
        <taxon>Bacillati</taxon>
        <taxon>Bacillota</taxon>
        <taxon>Bacilli</taxon>
        <taxon>Lactobacillales</taxon>
        <taxon>Lactobacillaceae</taxon>
        <taxon>Companilactobacillus</taxon>
    </lineage>
</organism>
<feature type="region of interest" description="Disordered" evidence="1">
    <location>
        <begin position="31"/>
        <end position="108"/>
    </location>
</feature>
<dbReference type="RefSeq" id="WP_048705752.1">
    <property type="nucleotide sequence ID" value="NZ_CP012034.1"/>
</dbReference>
<feature type="compositionally biased region" description="Basic and acidic residues" evidence="1">
    <location>
        <begin position="37"/>
        <end position="62"/>
    </location>
</feature>
<feature type="compositionally biased region" description="Basic and acidic residues" evidence="1">
    <location>
        <begin position="71"/>
        <end position="103"/>
    </location>
</feature>
<evidence type="ECO:0000259" key="3">
    <source>
        <dbReference type="Pfam" id="PF13240"/>
    </source>
</evidence>
<feature type="transmembrane region" description="Helical" evidence="2">
    <location>
        <begin position="184"/>
        <end position="200"/>
    </location>
</feature>
<dbReference type="EMBL" id="CP012034">
    <property type="protein sequence ID" value="AKP68017.1"/>
    <property type="molecule type" value="Genomic_DNA"/>
</dbReference>
<feature type="transmembrane region" description="Helical" evidence="2">
    <location>
        <begin position="357"/>
        <end position="378"/>
    </location>
</feature>
<dbReference type="InterPro" id="IPR026870">
    <property type="entry name" value="Zinc_ribbon_dom"/>
</dbReference>
<keyword evidence="2" id="KW-1133">Transmembrane helix</keyword>
<evidence type="ECO:0000256" key="1">
    <source>
        <dbReference type="SAM" id="MobiDB-lite"/>
    </source>
</evidence>
<proteinExistence type="predicted"/>
<dbReference type="PATRIC" id="fig|1007676.4.peg.2239"/>
<evidence type="ECO:0000313" key="5">
    <source>
        <dbReference type="Proteomes" id="UP000036106"/>
    </source>
</evidence>
<feature type="transmembrane region" description="Helical" evidence="2">
    <location>
        <begin position="430"/>
        <end position="451"/>
    </location>
</feature>
<feature type="transmembrane region" description="Helical" evidence="2">
    <location>
        <begin position="314"/>
        <end position="337"/>
    </location>
</feature>
<feature type="transmembrane region" description="Helical" evidence="2">
    <location>
        <begin position="206"/>
        <end position="223"/>
    </location>
</feature>
<feature type="domain" description="Zinc-ribbon" evidence="3">
    <location>
        <begin position="3"/>
        <end position="24"/>
    </location>
</feature>
<feature type="region of interest" description="Disordered" evidence="1">
    <location>
        <begin position="240"/>
        <end position="304"/>
    </location>
</feature>
<keyword evidence="2" id="KW-0472">Membrane</keyword>